<reference evidence="3" key="1">
    <citation type="journal article" date="2019" name="Int. J. Syst. Evol. Microbiol.">
        <title>The Global Catalogue of Microorganisms (GCM) 10K type strain sequencing project: providing services to taxonomists for standard genome sequencing and annotation.</title>
        <authorList>
            <consortium name="The Broad Institute Genomics Platform"/>
            <consortium name="The Broad Institute Genome Sequencing Center for Infectious Disease"/>
            <person name="Wu L."/>
            <person name="Ma J."/>
        </authorList>
    </citation>
    <scope>NUCLEOTIDE SEQUENCE [LARGE SCALE GENOMIC DNA]</scope>
    <source>
        <strain evidence="3">JCM 18204</strain>
    </source>
</reference>
<feature type="chain" id="PRO_5045274978" evidence="1">
    <location>
        <begin position="22"/>
        <end position="165"/>
    </location>
</feature>
<name>A0ABP9AJ16_9GAMM</name>
<protein>
    <submittedName>
        <fullName evidence="2">Uncharacterized protein</fullName>
    </submittedName>
</protein>
<keyword evidence="3" id="KW-1185">Reference proteome</keyword>
<gene>
    <name evidence="2" type="ORF">GCM10023307_02980</name>
</gene>
<dbReference type="RefSeq" id="WP_345301500.1">
    <property type="nucleotide sequence ID" value="NZ_BAABJE010000001.1"/>
</dbReference>
<sequence length="165" mass="17853">MNTIVRLLLVAVFAVSLPACSKKEDETKQVQQAPLVAPTNEDPAAWRAYVSEVVNRNMDGVTNQPFVYLLPAESAEDFQGLYDRQLEKVKSDISRGILPGNMLAYAAASLSSAKCADMVVAAFADAKPDKLKGVKLLFIGKAEDSERVKAAVTPSGVNYVFVETK</sequence>
<evidence type="ECO:0000313" key="2">
    <source>
        <dbReference type="EMBL" id="GAA4781915.1"/>
    </source>
</evidence>
<comment type="caution">
    <text evidence="2">The sequence shown here is derived from an EMBL/GenBank/DDBJ whole genome shotgun (WGS) entry which is preliminary data.</text>
</comment>
<accession>A0ABP9AJ16</accession>
<evidence type="ECO:0000313" key="3">
    <source>
        <dbReference type="Proteomes" id="UP001499959"/>
    </source>
</evidence>
<dbReference type="EMBL" id="BAABJE010000001">
    <property type="protein sequence ID" value="GAA4781915.1"/>
    <property type="molecule type" value="Genomic_DNA"/>
</dbReference>
<dbReference type="Proteomes" id="UP001499959">
    <property type="component" value="Unassembled WGS sequence"/>
</dbReference>
<evidence type="ECO:0000256" key="1">
    <source>
        <dbReference type="SAM" id="SignalP"/>
    </source>
</evidence>
<feature type="signal peptide" evidence="1">
    <location>
        <begin position="1"/>
        <end position="21"/>
    </location>
</feature>
<organism evidence="2 3">
    <name type="scientific">Lysobacter hankyongensis</name>
    <dbReference type="NCBI Taxonomy" id="1176535"/>
    <lineage>
        <taxon>Bacteria</taxon>
        <taxon>Pseudomonadati</taxon>
        <taxon>Pseudomonadota</taxon>
        <taxon>Gammaproteobacteria</taxon>
        <taxon>Lysobacterales</taxon>
        <taxon>Lysobacteraceae</taxon>
        <taxon>Lysobacter</taxon>
    </lineage>
</organism>
<proteinExistence type="predicted"/>
<keyword evidence="1" id="KW-0732">Signal</keyword>